<reference evidence="3" key="1">
    <citation type="submission" date="2025-08" db="UniProtKB">
        <authorList>
            <consortium name="RefSeq"/>
        </authorList>
    </citation>
    <scope>IDENTIFICATION</scope>
    <source>
        <tissue evidence="3">Seedling</tissue>
    </source>
</reference>
<feature type="transmembrane region" description="Helical" evidence="1">
    <location>
        <begin position="15"/>
        <end position="35"/>
    </location>
</feature>
<keyword evidence="1" id="KW-0812">Transmembrane</keyword>
<dbReference type="GeneID" id="107424958"/>
<gene>
    <name evidence="3" type="primary">LOC107424958</name>
</gene>
<dbReference type="AlphaFoldDB" id="A0A6P4AND6"/>
<feature type="transmembrane region" description="Helical" evidence="1">
    <location>
        <begin position="56"/>
        <end position="77"/>
    </location>
</feature>
<name>A0A6P4AND6_ZIZJJ</name>
<feature type="transmembrane region" description="Helical" evidence="1">
    <location>
        <begin position="92"/>
        <end position="110"/>
    </location>
</feature>
<proteinExistence type="predicted"/>
<feature type="transmembrane region" description="Helical" evidence="1">
    <location>
        <begin position="385"/>
        <end position="406"/>
    </location>
</feature>
<dbReference type="SUPFAM" id="SSF103473">
    <property type="entry name" value="MFS general substrate transporter"/>
    <property type="match status" value="1"/>
</dbReference>
<dbReference type="KEGG" id="zju:107424958"/>
<dbReference type="InterPro" id="IPR036259">
    <property type="entry name" value="MFS_trans_sf"/>
</dbReference>
<feature type="transmembrane region" description="Helical" evidence="1">
    <location>
        <begin position="184"/>
        <end position="203"/>
    </location>
</feature>
<organism evidence="2 3">
    <name type="scientific">Ziziphus jujuba</name>
    <name type="common">Chinese jujube</name>
    <name type="synonym">Ziziphus sativa</name>
    <dbReference type="NCBI Taxonomy" id="326968"/>
    <lineage>
        <taxon>Eukaryota</taxon>
        <taxon>Viridiplantae</taxon>
        <taxon>Streptophyta</taxon>
        <taxon>Embryophyta</taxon>
        <taxon>Tracheophyta</taxon>
        <taxon>Spermatophyta</taxon>
        <taxon>Magnoliopsida</taxon>
        <taxon>eudicotyledons</taxon>
        <taxon>Gunneridae</taxon>
        <taxon>Pentapetalae</taxon>
        <taxon>rosids</taxon>
        <taxon>fabids</taxon>
        <taxon>Rosales</taxon>
        <taxon>Rhamnaceae</taxon>
        <taxon>Paliureae</taxon>
        <taxon>Ziziphus</taxon>
    </lineage>
</organism>
<sequence>MAVVIESSVWEPNPWIYVFITVACLLSIIVCPYASSTTKTPNVFDHGISSPSFLRFQRNFLLIYSLASVMGGLWSVFGEFELAYYGISKEQMVDYLCVGYAAALFAGTFLGPLSDFIGHKKVCLLFCILHLFIGLWKRFFAHPSIMVASICLSLSASIFSSSFETWMVLQHEKQGYRQDTLNDTFWLMIFFESCSLIGGQMLSNWLIGDNMEKNILSPSSAAVLIAIVGIIFVGRGWMEIPQTTTFNEYKMSCYAYIFGDKRIWLLAWAQACLHFSIAVFWILWAPTLVADGREVHLGLIYPCLMGSRMLGSTVFPWLIGGLSSLRTEECLAYAFIVLGLVMSIIAYDYQEIGFLVTLFCLYHACIGLILPSLARLRTMYVPNELRGGIITLSQAPANAAMLLFLLQGGYYRNIGNSTIMAIAALGLFSAAGGMHVLKRWGKQPYQNWHKL</sequence>
<feature type="transmembrane region" description="Helical" evidence="1">
    <location>
        <begin position="263"/>
        <end position="284"/>
    </location>
</feature>
<protein>
    <submittedName>
        <fullName evidence="3">Uncharacterized protein LOC107424958</fullName>
    </submittedName>
</protein>
<dbReference type="GO" id="GO:0016020">
    <property type="term" value="C:membrane"/>
    <property type="evidence" value="ECO:0007669"/>
    <property type="project" value="InterPro"/>
</dbReference>
<dbReference type="GO" id="GO:0015098">
    <property type="term" value="F:molybdate ion transmembrane transporter activity"/>
    <property type="evidence" value="ECO:0007669"/>
    <property type="project" value="InterPro"/>
</dbReference>
<dbReference type="Gene3D" id="1.20.1250.20">
    <property type="entry name" value="MFS general substrate transporter like domains"/>
    <property type="match status" value="1"/>
</dbReference>
<keyword evidence="1" id="KW-0472">Membrane</keyword>
<dbReference type="InParanoid" id="A0A6P4AND6"/>
<dbReference type="PANTHER" id="PTHR23516:SF2">
    <property type="entry name" value="MOLYBDATE-ANION TRANSPORTER"/>
    <property type="match status" value="1"/>
</dbReference>
<feature type="transmembrane region" description="Helical" evidence="1">
    <location>
        <begin position="353"/>
        <end position="373"/>
    </location>
</feature>
<evidence type="ECO:0000313" key="2">
    <source>
        <dbReference type="Proteomes" id="UP001652623"/>
    </source>
</evidence>
<feature type="transmembrane region" description="Helical" evidence="1">
    <location>
        <begin position="299"/>
        <end position="318"/>
    </location>
</feature>
<feature type="transmembrane region" description="Helical" evidence="1">
    <location>
        <begin position="215"/>
        <end position="234"/>
    </location>
</feature>
<dbReference type="Pfam" id="PF05631">
    <property type="entry name" value="MFS_5"/>
    <property type="match status" value="1"/>
</dbReference>
<feature type="transmembrane region" description="Helical" evidence="1">
    <location>
        <begin position="330"/>
        <end position="347"/>
    </location>
</feature>
<keyword evidence="1" id="KW-1133">Transmembrane helix</keyword>
<feature type="transmembrane region" description="Helical" evidence="1">
    <location>
        <begin position="418"/>
        <end position="437"/>
    </location>
</feature>
<dbReference type="RefSeq" id="XP_015890354.2">
    <property type="nucleotide sequence ID" value="XM_016034868.4"/>
</dbReference>
<keyword evidence="2" id="KW-1185">Reference proteome</keyword>
<evidence type="ECO:0000256" key="1">
    <source>
        <dbReference type="SAM" id="Phobius"/>
    </source>
</evidence>
<evidence type="ECO:0000313" key="3">
    <source>
        <dbReference type="RefSeq" id="XP_015890354.2"/>
    </source>
</evidence>
<dbReference type="InterPro" id="IPR008509">
    <property type="entry name" value="MOT2/MFSD5"/>
</dbReference>
<dbReference type="PANTHER" id="PTHR23516">
    <property type="entry name" value="SAM (S-ADENOSYL METHIONINE) TRANSPORTER"/>
    <property type="match status" value="1"/>
</dbReference>
<dbReference type="FunCoup" id="A0A6P4AND6">
    <property type="interactions" value="865"/>
</dbReference>
<feature type="transmembrane region" description="Helical" evidence="1">
    <location>
        <begin position="145"/>
        <end position="163"/>
    </location>
</feature>
<dbReference type="Proteomes" id="UP001652623">
    <property type="component" value="Chromosome 7"/>
</dbReference>
<accession>A0A6P4AND6</accession>